<evidence type="ECO:0000256" key="2">
    <source>
        <dbReference type="ARBA" id="ARBA00004496"/>
    </source>
</evidence>
<dbReference type="InParanoid" id="A0A5K4F3L0"/>
<dbReference type="InterPro" id="IPR055439">
    <property type="entry name" value="Beta-prop_EML_1st"/>
</dbReference>
<evidence type="ECO:0000256" key="9">
    <source>
        <dbReference type="ARBA" id="ARBA00029456"/>
    </source>
</evidence>
<reference evidence="16 17" key="2">
    <citation type="submission" date="2019-11" db="UniProtKB">
        <authorList>
            <consortium name="WormBaseParasite"/>
        </authorList>
    </citation>
    <scope>IDENTIFICATION</scope>
    <source>
        <strain evidence="16 17">Puerto Rican</strain>
    </source>
</reference>
<evidence type="ECO:0000313" key="16">
    <source>
        <dbReference type="WBParaSite" id="Smp_245380.1"/>
    </source>
</evidence>
<dbReference type="InterPro" id="IPR001680">
    <property type="entry name" value="WD40_rpt"/>
</dbReference>
<dbReference type="Pfam" id="PF00400">
    <property type="entry name" value="WD40"/>
    <property type="match status" value="4"/>
</dbReference>
<keyword evidence="7" id="KW-0969">Cilium</keyword>
<dbReference type="InterPro" id="IPR019775">
    <property type="entry name" value="WD40_repeat_CS"/>
</dbReference>
<dbReference type="PROSITE" id="PS50082">
    <property type="entry name" value="WD_REPEATS_2"/>
    <property type="match status" value="4"/>
</dbReference>
<reference evidence="15" key="1">
    <citation type="journal article" date="2012" name="PLoS Negl. Trop. Dis.">
        <title>A systematically improved high quality genome and transcriptome of the human blood fluke Schistosoma mansoni.</title>
        <authorList>
            <person name="Protasio A.V."/>
            <person name="Tsai I.J."/>
            <person name="Babbage A."/>
            <person name="Nichol S."/>
            <person name="Hunt M."/>
            <person name="Aslett M.A."/>
            <person name="De Silva N."/>
            <person name="Velarde G.S."/>
            <person name="Anderson T.J."/>
            <person name="Clark R.C."/>
            <person name="Davidson C."/>
            <person name="Dillon G.P."/>
            <person name="Holroyd N.E."/>
            <person name="LoVerde P.T."/>
            <person name="Lloyd C."/>
            <person name="McQuillan J."/>
            <person name="Oliveira G."/>
            <person name="Otto T.D."/>
            <person name="Parker-Manuel S.J."/>
            <person name="Quail M.A."/>
            <person name="Wilson R.A."/>
            <person name="Zerlotini A."/>
            <person name="Dunne D.W."/>
            <person name="Berriman M."/>
        </authorList>
    </citation>
    <scope>NUCLEOTIDE SEQUENCE [LARGE SCALE GENOMIC DNA]</scope>
    <source>
        <strain evidence="15">Puerto Rican</strain>
    </source>
</reference>
<organism evidence="17">
    <name type="scientific">Schistosoma mansoni</name>
    <name type="common">Blood fluke</name>
    <dbReference type="NCBI Taxonomy" id="6183"/>
    <lineage>
        <taxon>Eukaryota</taxon>
        <taxon>Metazoa</taxon>
        <taxon>Spiralia</taxon>
        <taxon>Lophotrochozoa</taxon>
        <taxon>Platyhelminthes</taxon>
        <taxon>Trematoda</taxon>
        <taxon>Digenea</taxon>
        <taxon>Strigeidida</taxon>
        <taxon>Schistosomatoidea</taxon>
        <taxon>Schistosomatidae</taxon>
        <taxon>Schistosoma</taxon>
    </lineage>
</organism>
<dbReference type="PANTHER" id="PTHR13720:SF14">
    <property type="entry name" value="CILIA- AND FLAGELLA-ASSOCIATED PROTEIN 52"/>
    <property type="match status" value="1"/>
</dbReference>
<dbReference type="WBParaSite" id="Smp_245380.1">
    <property type="protein sequence ID" value="Smp_245380.1"/>
    <property type="gene ID" value="Smp_245380"/>
</dbReference>
<feature type="repeat" description="WD" evidence="13">
    <location>
        <begin position="574"/>
        <end position="615"/>
    </location>
</feature>
<evidence type="ECO:0000256" key="4">
    <source>
        <dbReference type="ARBA" id="ARBA00022574"/>
    </source>
</evidence>
<dbReference type="Gene3D" id="2.130.10.10">
    <property type="entry name" value="YVTN repeat-like/Quinoprotein amine dehydrogenase"/>
    <property type="match status" value="3"/>
</dbReference>
<dbReference type="SUPFAM" id="SSF50978">
    <property type="entry name" value="WD40 repeat-like"/>
    <property type="match status" value="2"/>
</dbReference>
<keyword evidence="3" id="KW-0963">Cytoplasm</keyword>
<evidence type="ECO:0000256" key="11">
    <source>
        <dbReference type="ARBA" id="ARBA00046056"/>
    </source>
</evidence>
<evidence type="ECO:0000259" key="14">
    <source>
        <dbReference type="Pfam" id="PF23409"/>
    </source>
</evidence>
<comment type="subunit">
    <text evidence="12">Microtubule inner protein component of sperm flagellar doublet microtubules. Interacts with BRCA2. Interacts with the CCT chaperonin complex. Interacts with HSP70. Interacts with AK8. Interacts with CFAP45. Interacts with DNAI1. Interacts with IQDC.</text>
</comment>
<name>A0A5K4F3L0_SCHMA</name>
<comment type="similarity">
    <text evidence="9">Belongs to the CFAP52 family.</text>
</comment>
<evidence type="ECO:0000256" key="3">
    <source>
        <dbReference type="ARBA" id="ARBA00022490"/>
    </source>
</evidence>
<dbReference type="STRING" id="6183.A0A5K4F3L0"/>
<keyword evidence="4 13" id="KW-0853">WD repeat</keyword>
<comment type="subcellular location">
    <subcellularLocation>
        <location evidence="1">Cell projection</location>
        <location evidence="1">Cilium</location>
        <location evidence="1">Flagellum</location>
    </subcellularLocation>
    <subcellularLocation>
        <location evidence="2">Cytoplasm</location>
    </subcellularLocation>
</comment>
<evidence type="ECO:0000256" key="13">
    <source>
        <dbReference type="PROSITE-ProRule" id="PRU00221"/>
    </source>
</evidence>
<dbReference type="Pfam" id="PF23409">
    <property type="entry name" value="Beta-prop_EML"/>
    <property type="match status" value="1"/>
</dbReference>
<evidence type="ECO:0000313" key="17">
    <source>
        <dbReference type="WBParaSite" id="Smp_245380.2"/>
    </source>
</evidence>
<protein>
    <recommendedName>
        <fullName evidence="10">Cilia- and flagella-associated protein 52</fullName>
    </recommendedName>
</protein>
<dbReference type="PROSITE" id="PS00678">
    <property type="entry name" value="WD_REPEATS_1"/>
    <property type="match status" value="1"/>
</dbReference>
<evidence type="ECO:0000256" key="6">
    <source>
        <dbReference type="ARBA" id="ARBA00022846"/>
    </source>
</evidence>
<dbReference type="InterPro" id="IPR050630">
    <property type="entry name" value="WD_repeat_EMAP"/>
</dbReference>
<feature type="repeat" description="WD" evidence="13">
    <location>
        <begin position="420"/>
        <end position="461"/>
    </location>
</feature>
<dbReference type="InterPro" id="IPR015943">
    <property type="entry name" value="WD40/YVTN_repeat-like_dom_sf"/>
</dbReference>
<keyword evidence="8" id="KW-0966">Cell projection</keyword>
<evidence type="ECO:0000256" key="10">
    <source>
        <dbReference type="ARBA" id="ARBA00029552"/>
    </source>
</evidence>
<dbReference type="WBParaSite" id="Smp_245380.2">
    <property type="protein sequence ID" value="Smp_245380.2"/>
    <property type="gene ID" value="Smp_245380"/>
</dbReference>
<evidence type="ECO:0000256" key="1">
    <source>
        <dbReference type="ARBA" id="ARBA00004230"/>
    </source>
</evidence>
<evidence type="ECO:0000256" key="7">
    <source>
        <dbReference type="ARBA" id="ARBA00023069"/>
    </source>
</evidence>
<dbReference type="FunFam" id="2.130.10.10:FF:000207">
    <property type="entry name" value="Cilia- and flagella-associated protein 52"/>
    <property type="match status" value="1"/>
</dbReference>
<evidence type="ECO:0000256" key="12">
    <source>
        <dbReference type="ARBA" id="ARBA00047117"/>
    </source>
</evidence>
<accession>A0A5K4F229</accession>
<keyword evidence="15" id="KW-1185">Reference proteome</keyword>
<dbReference type="AlphaFoldDB" id="A0A5K4F3L0"/>
<dbReference type="PROSITE" id="PS50294">
    <property type="entry name" value="WD_REPEATS_REGION"/>
    <property type="match status" value="2"/>
</dbReference>
<feature type="repeat" description="WD" evidence="13">
    <location>
        <begin position="490"/>
        <end position="531"/>
    </location>
</feature>
<keyword evidence="5" id="KW-0677">Repeat</keyword>
<dbReference type="SMART" id="SM00320">
    <property type="entry name" value="WD40"/>
    <property type="match status" value="11"/>
</dbReference>
<comment type="function">
    <text evidence="11">Microtubule inner protein (MIP) part of the dynein-decorated doublet microtubules (DMTs) in cilia axoneme. Important for proper ciliary and flagellar beating. May act in cooperation with CFAP45 and axonemal dynein subunit DNAH11. May play a role in cell growth and/or survival.</text>
</comment>
<keyword evidence="6" id="KW-0282">Flagellum</keyword>
<dbReference type="Proteomes" id="UP000008854">
    <property type="component" value="Unassembled WGS sequence"/>
</dbReference>
<feature type="domain" description="EML-like first beta-propeller" evidence="14">
    <location>
        <begin position="53"/>
        <end position="319"/>
    </location>
</feature>
<dbReference type="PANTHER" id="PTHR13720">
    <property type="entry name" value="WD-40 REPEAT PROTEIN"/>
    <property type="match status" value="1"/>
</dbReference>
<sequence length="656" mass="72706">MEEEVGFDKLKLTGVIGFNGKIQNGFLVHPDGQHVVFSLGSNVIIENISTGEQFFLQGHTNVVVCIDIDKSGSFIASGQVTYMGYKATIIVWSFEKREKYAEFVLHKVKIQALSFSPNSSYLASLGGQDDGSVVVWSVSKREAVCGSPAQPQSAGVTLALACANISENTFITAGENTVRVWSLDLENRKIRPADCNLGQIKRTINCLSVSHNDEIFFAGTTTGDVLTISMKHHLLQVIAPEKNGFSMGVTTLTILGESMLLVGSGDGVVQELCYTVRKEGKRCFPALAKTNKTKELLGKVTAISLRGEGHQFFVTTDKCHLYRFNYSDFSHELVKTCHNAAVNDIKFPYKYSELFVTCAYQDIRVFNKINQHELLRINIPNMTCYCIDILRDGAAIISGWDDSKIRAFYPETGRLMYTIQNAHKKGVTALCSTSTCDRIISGGGEGQVRVWDIREAQPANNQLHRSRLKRTDKSNSIQNSNYSTKLVAAMYEHTNAVSCIQISRDDKSCVSASADSTCIIWCLETFRRKQIIFSNTLFRCVCYHPTECQIITSGTDRKIGYWEVYDGSLIRQLDGSRTGSVNGMDITDDGDTFVTGGNDKLVKVWKYNEGEITHVGLGHTSPITRLRISPDQKSIVTVSEDGAIYIWEMPIITGTS</sequence>
<evidence type="ECO:0000256" key="8">
    <source>
        <dbReference type="ARBA" id="ARBA00023273"/>
    </source>
</evidence>
<evidence type="ECO:0000256" key="5">
    <source>
        <dbReference type="ARBA" id="ARBA00022737"/>
    </source>
</evidence>
<proteinExistence type="inferred from homology"/>
<dbReference type="InterPro" id="IPR036322">
    <property type="entry name" value="WD40_repeat_dom_sf"/>
</dbReference>
<accession>A0A5K4F3L0</accession>
<dbReference type="GO" id="GO:0005930">
    <property type="term" value="C:axoneme"/>
    <property type="evidence" value="ECO:0007669"/>
    <property type="project" value="UniProtKB-ARBA"/>
</dbReference>
<feature type="repeat" description="WD" evidence="13">
    <location>
        <begin position="616"/>
        <end position="649"/>
    </location>
</feature>
<dbReference type="FunCoup" id="A0A5K4F3L0">
    <property type="interactions" value="12"/>
</dbReference>
<evidence type="ECO:0000313" key="15">
    <source>
        <dbReference type="Proteomes" id="UP000008854"/>
    </source>
</evidence>
<dbReference type="GO" id="GO:0031514">
    <property type="term" value="C:motile cilium"/>
    <property type="evidence" value="ECO:0007669"/>
    <property type="project" value="UniProtKB-SubCell"/>
</dbReference>